<evidence type="ECO:0000313" key="3">
    <source>
        <dbReference type="Proteomes" id="UP001566331"/>
    </source>
</evidence>
<keyword evidence="3" id="KW-1185">Reference proteome</keyword>
<feature type="compositionally biased region" description="Basic residues" evidence="1">
    <location>
        <begin position="1"/>
        <end position="11"/>
    </location>
</feature>
<gene>
    <name evidence="2" type="ORF">AB6713_19175</name>
</gene>
<feature type="region of interest" description="Disordered" evidence="1">
    <location>
        <begin position="1"/>
        <end position="39"/>
    </location>
</feature>
<accession>A0ABV4HVC7</accession>
<name>A0ABV4HVC7_9GAMM</name>
<dbReference type="Proteomes" id="UP001566331">
    <property type="component" value="Unassembled WGS sequence"/>
</dbReference>
<evidence type="ECO:0000313" key="2">
    <source>
        <dbReference type="EMBL" id="MEZ0476711.1"/>
    </source>
</evidence>
<feature type="compositionally biased region" description="Basic and acidic residues" evidence="1">
    <location>
        <begin position="181"/>
        <end position="193"/>
    </location>
</feature>
<comment type="caution">
    <text evidence="2">The sequence shown here is derived from an EMBL/GenBank/DDBJ whole genome shotgun (WGS) entry which is preliminary data.</text>
</comment>
<protein>
    <recommendedName>
        <fullName evidence="4">DUF3486 family protein</fullName>
    </recommendedName>
</protein>
<proteinExistence type="predicted"/>
<organism evidence="2 3">
    <name type="scientific">Luteimonas salinilitoris</name>
    <dbReference type="NCBI Taxonomy" id="3237697"/>
    <lineage>
        <taxon>Bacteria</taxon>
        <taxon>Pseudomonadati</taxon>
        <taxon>Pseudomonadota</taxon>
        <taxon>Gammaproteobacteria</taxon>
        <taxon>Lysobacterales</taxon>
        <taxon>Lysobacteraceae</taxon>
        <taxon>Luteimonas</taxon>
    </lineage>
</organism>
<feature type="compositionally biased region" description="Low complexity" evidence="1">
    <location>
        <begin position="20"/>
        <end position="32"/>
    </location>
</feature>
<dbReference type="EMBL" id="JBFWIC010000047">
    <property type="protein sequence ID" value="MEZ0476711.1"/>
    <property type="molecule type" value="Genomic_DNA"/>
</dbReference>
<feature type="compositionally biased region" description="Basic and acidic residues" evidence="1">
    <location>
        <begin position="154"/>
        <end position="170"/>
    </location>
</feature>
<feature type="compositionally biased region" description="Basic residues" evidence="1">
    <location>
        <begin position="194"/>
        <end position="204"/>
    </location>
</feature>
<evidence type="ECO:0000256" key="1">
    <source>
        <dbReference type="SAM" id="MobiDB-lite"/>
    </source>
</evidence>
<sequence>MSRRPAIRKASRPSTPAQPLPAGDPAAAAPQPAKDEAVGSVEKLVQAGVEKLQQQFQAILQDDATLGSEQRDQMARFLEQSLENAAASTGPASGEAFDRAAWMETVELLRRSGGVPEDEADDLIRRLNDALEPLERRESQLALEFSRRMATEGQEKAVEWLRSQTEKESVQKAQESAALPQDDHPPMRNEVVRSRSRRLRGPPG</sequence>
<evidence type="ECO:0008006" key="4">
    <source>
        <dbReference type="Google" id="ProtNLM"/>
    </source>
</evidence>
<reference evidence="2 3" key="1">
    <citation type="submission" date="2024-07" db="EMBL/GenBank/DDBJ databases">
        <title>Luteimonas salilacus sp. nov., isolated from the shore soil of Salt Lake in Tibet of China.</title>
        <authorList>
            <person name="Zhang X."/>
            <person name="Li A."/>
        </authorList>
    </citation>
    <scope>NUCLEOTIDE SEQUENCE [LARGE SCALE GENOMIC DNA]</scope>
    <source>
        <strain evidence="2 3">B3-2-R+30</strain>
    </source>
</reference>
<dbReference type="RefSeq" id="WP_370565788.1">
    <property type="nucleotide sequence ID" value="NZ_JBFWIB010000027.1"/>
</dbReference>
<feature type="region of interest" description="Disordered" evidence="1">
    <location>
        <begin position="154"/>
        <end position="204"/>
    </location>
</feature>